<proteinExistence type="inferred from homology"/>
<keyword evidence="7 13" id="KW-0812">Transmembrane</keyword>
<keyword evidence="11 13" id="KW-0472">Membrane</keyword>
<feature type="domain" description="Glycosyltransferase 2-like" evidence="14">
    <location>
        <begin position="62"/>
        <end position="235"/>
    </location>
</feature>
<accession>A0A9W7KWT5</accession>
<evidence type="ECO:0000313" key="15">
    <source>
        <dbReference type="EMBL" id="GMI14642.1"/>
    </source>
</evidence>
<gene>
    <name evidence="15" type="ORF">TrVE_jg5511</name>
</gene>
<evidence type="ECO:0000256" key="3">
    <source>
        <dbReference type="ARBA" id="ARBA00006739"/>
    </source>
</evidence>
<name>A0A9W7KWT5_9STRA</name>
<evidence type="ECO:0000259" key="14">
    <source>
        <dbReference type="Pfam" id="PF00535"/>
    </source>
</evidence>
<keyword evidence="8" id="KW-0256">Endoplasmic reticulum</keyword>
<dbReference type="InterPro" id="IPR029044">
    <property type="entry name" value="Nucleotide-diphossugar_trans"/>
</dbReference>
<evidence type="ECO:0000256" key="12">
    <source>
        <dbReference type="ARBA" id="ARBA00045097"/>
    </source>
</evidence>
<comment type="subcellular location">
    <subcellularLocation>
        <location evidence="1">Endoplasmic reticulum membrane</location>
        <topology evidence="1">Single-pass membrane protein</topology>
    </subcellularLocation>
</comment>
<protein>
    <recommendedName>
        <fullName evidence="4">dolichyl-phosphate beta-glucosyltransferase</fullName>
        <ecNumber evidence="4">2.4.1.117</ecNumber>
    </recommendedName>
</protein>
<comment type="caution">
    <text evidence="15">The sequence shown here is derived from an EMBL/GenBank/DDBJ whole genome shotgun (WGS) entry which is preliminary data.</text>
</comment>
<comment type="pathway">
    <text evidence="2">Protein modification; protein glycosylation.</text>
</comment>
<keyword evidence="9" id="KW-0735">Signal-anchor</keyword>
<evidence type="ECO:0000256" key="4">
    <source>
        <dbReference type="ARBA" id="ARBA00012583"/>
    </source>
</evidence>
<dbReference type="EMBL" id="BRXX01000502">
    <property type="protein sequence ID" value="GMI14642.1"/>
    <property type="molecule type" value="Genomic_DNA"/>
</dbReference>
<dbReference type="EC" id="2.4.1.117" evidence="4"/>
<keyword evidence="10 13" id="KW-1133">Transmembrane helix</keyword>
<comment type="similarity">
    <text evidence="3">Belongs to the glycosyltransferase 2 family.</text>
</comment>
<dbReference type="CDD" id="cd04188">
    <property type="entry name" value="DPG_synthase"/>
    <property type="match status" value="1"/>
</dbReference>
<dbReference type="Pfam" id="PF00535">
    <property type="entry name" value="Glycos_transf_2"/>
    <property type="match status" value="1"/>
</dbReference>
<dbReference type="AlphaFoldDB" id="A0A9W7KWT5"/>
<dbReference type="Proteomes" id="UP001165160">
    <property type="component" value="Unassembled WGS sequence"/>
</dbReference>
<evidence type="ECO:0000256" key="10">
    <source>
        <dbReference type="ARBA" id="ARBA00022989"/>
    </source>
</evidence>
<keyword evidence="6" id="KW-0808">Transferase</keyword>
<evidence type="ECO:0000256" key="2">
    <source>
        <dbReference type="ARBA" id="ARBA00004922"/>
    </source>
</evidence>
<evidence type="ECO:0000256" key="1">
    <source>
        <dbReference type="ARBA" id="ARBA00004389"/>
    </source>
</evidence>
<evidence type="ECO:0000256" key="5">
    <source>
        <dbReference type="ARBA" id="ARBA00022676"/>
    </source>
</evidence>
<keyword evidence="5" id="KW-0328">Glycosyltransferase</keyword>
<dbReference type="PANTHER" id="PTHR10859:SF91">
    <property type="entry name" value="DOLICHYL-PHOSPHATE BETA-GLUCOSYLTRANSFERASE"/>
    <property type="match status" value="1"/>
</dbReference>
<comment type="catalytic activity">
    <reaction evidence="12">
        <text>a di-trans,poly-cis-dolichyl phosphate + UDP-alpha-D-glucose = a di-trans,poly-cis-dolichyl beta-D-glucosyl phosphate + UDP</text>
        <dbReference type="Rhea" id="RHEA:15401"/>
        <dbReference type="Rhea" id="RHEA-COMP:19498"/>
        <dbReference type="Rhea" id="RHEA-COMP:19502"/>
        <dbReference type="ChEBI" id="CHEBI:57525"/>
        <dbReference type="ChEBI" id="CHEBI:57683"/>
        <dbReference type="ChEBI" id="CHEBI:58223"/>
        <dbReference type="ChEBI" id="CHEBI:58885"/>
        <dbReference type="EC" id="2.4.1.117"/>
    </reaction>
    <physiologicalReaction direction="left-to-right" evidence="12">
        <dbReference type="Rhea" id="RHEA:15402"/>
    </physiologicalReaction>
</comment>
<dbReference type="SUPFAM" id="SSF53448">
    <property type="entry name" value="Nucleotide-diphospho-sugar transferases"/>
    <property type="match status" value="1"/>
</dbReference>
<evidence type="ECO:0000256" key="13">
    <source>
        <dbReference type="SAM" id="Phobius"/>
    </source>
</evidence>
<dbReference type="PANTHER" id="PTHR10859">
    <property type="entry name" value="GLYCOSYL TRANSFERASE"/>
    <property type="match status" value="1"/>
</dbReference>
<dbReference type="GO" id="GO:0005789">
    <property type="term" value="C:endoplasmic reticulum membrane"/>
    <property type="evidence" value="ECO:0007669"/>
    <property type="project" value="UniProtKB-SubCell"/>
</dbReference>
<organism evidence="15 16">
    <name type="scientific">Triparma verrucosa</name>
    <dbReference type="NCBI Taxonomy" id="1606542"/>
    <lineage>
        <taxon>Eukaryota</taxon>
        <taxon>Sar</taxon>
        <taxon>Stramenopiles</taxon>
        <taxon>Ochrophyta</taxon>
        <taxon>Bolidophyceae</taxon>
        <taxon>Parmales</taxon>
        <taxon>Triparmaceae</taxon>
        <taxon>Triparma</taxon>
    </lineage>
</organism>
<sequence>MPSVLIYYISTFLLSLLPVIYSLIPPLHPVLPTSEIVKCVKGKRVRVSDNDRIEEETNCKLSIIIPAYNEQSRLTTGLTGLLSALSTSPLPLSSFEVILCNDGSTDSTESCCLNFSNSNNLNLYLLTLSENCGKGGALKSGFESAIGEYILMADADGATDWNELHKFFNILREDMKGRGAVIGSRAHMEGKVKRSVFRTVLMKGFHAVVRVFGRTEVKDTQCGFKMFDRESGKKVFRNVRLLRWSFDVEVLSLCTVMGVEVKEVGVKWEEVEGSKLGEEGLGWVAVRMLRDVVFMRWAYAVGIWRVEE</sequence>
<dbReference type="Gene3D" id="3.90.550.10">
    <property type="entry name" value="Spore Coat Polysaccharide Biosynthesis Protein SpsA, Chain A"/>
    <property type="match status" value="1"/>
</dbReference>
<dbReference type="InterPro" id="IPR035518">
    <property type="entry name" value="DPG_synthase"/>
</dbReference>
<dbReference type="GO" id="GO:0004581">
    <property type="term" value="F:dolichyl-phosphate beta-glucosyltransferase activity"/>
    <property type="evidence" value="ECO:0007669"/>
    <property type="project" value="UniProtKB-EC"/>
</dbReference>
<feature type="transmembrane region" description="Helical" evidence="13">
    <location>
        <begin position="6"/>
        <end position="24"/>
    </location>
</feature>
<evidence type="ECO:0000256" key="6">
    <source>
        <dbReference type="ARBA" id="ARBA00022679"/>
    </source>
</evidence>
<evidence type="ECO:0000256" key="11">
    <source>
        <dbReference type="ARBA" id="ARBA00023136"/>
    </source>
</evidence>
<evidence type="ECO:0000256" key="9">
    <source>
        <dbReference type="ARBA" id="ARBA00022968"/>
    </source>
</evidence>
<evidence type="ECO:0000256" key="7">
    <source>
        <dbReference type="ARBA" id="ARBA00022692"/>
    </source>
</evidence>
<evidence type="ECO:0000313" key="16">
    <source>
        <dbReference type="Proteomes" id="UP001165160"/>
    </source>
</evidence>
<reference evidence="16" key="1">
    <citation type="journal article" date="2023" name="Commun. Biol.">
        <title>Genome analysis of Parmales, the sister group of diatoms, reveals the evolutionary specialization of diatoms from phago-mixotrophs to photoautotrophs.</title>
        <authorList>
            <person name="Ban H."/>
            <person name="Sato S."/>
            <person name="Yoshikawa S."/>
            <person name="Yamada K."/>
            <person name="Nakamura Y."/>
            <person name="Ichinomiya M."/>
            <person name="Sato N."/>
            <person name="Blanc-Mathieu R."/>
            <person name="Endo H."/>
            <person name="Kuwata A."/>
            <person name="Ogata H."/>
        </authorList>
    </citation>
    <scope>NUCLEOTIDE SEQUENCE [LARGE SCALE GENOMIC DNA]</scope>
    <source>
        <strain evidence="16">NIES 3699</strain>
    </source>
</reference>
<evidence type="ECO:0000256" key="8">
    <source>
        <dbReference type="ARBA" id="ARBA00022824"/>
    </source>
</evidence>
<keyword evidence="16" id="KW-1185">Reference proteome</keyword>
<dbReference type="InterPro" id="IPR001173">
    <property type="entry name" value="Glyco_trans_2-like"/>
</dbReference>
<dbReference type="GO" id="GO:0006487">
    <property type="term" value="P:protein N-linked glycosylation"/>
    <property type="evidence" value="ECO:0007669"/>
    <property type="project" value="TreeGrafter"/>
</dbReference>